<dbReference type="InterPro" id="IPR026444">
    <property type="entry name" value="Secre_tail"/>
</dbReference>
<feature type="signal peptide" evidence="2">
    <location>
        <begin position="1"/>
        <end position="23"/>
    </location>
</feature>
<dbReference type="Pfam" id="PF20009">
    <property type="entry name" value="GEVED"/>
    <property type="match status" value="1"/>
</dbReference>
<evidence type="ECO:0000259" key="3">
    <source>
        <dbReference type="Pfam" id="PF18962"/>
    </source>
</evidence>
<dbReference type="NCBIfam" id="TIGR04183">
    <property type="entry name" value="Por_Secre_tail"/>
    <property type="match status" value="1"/>
</dbReference>
<evidence type="ECO:0000313" key="6">
    <source>
        <dbReference type="Proteomes" id="UP001497602"/>
    </source>
</evidence>
<reference evidence="5 6" key="1">
    <citation type="submission" date="2024-05" db="EMBL/GenBank/DDBJ databases">
        <authorList>
            <person name="Duchaud E."/>
        </authorList>
    </citation>
    <scope>NUCLEOTIDE SEQUENCE [LARGE SCALE GENOMIC DNA]</scope>
    <source>
        <strain evidence="5">Ena-SAMPLE-TAB-13-05-2024-13:56:06:370-140305</strain>
    </source>
</reference>
<accession>A0ABP1FAI8</accession>
<name>A0ABP1FAI8_9FLAO</name>
<dbReference type="Proteomes" id="UP001497602">
    <property type="component" value="Unassembled WGS sequence"/>
</dbReference>
<dbReference type="RefSeq" id="WP_348738996.1">
    <property type="nucleotide sequence ID" value="NZ_CAXJRC010000033.1"/>
</dbReference>
<feature type="domain" description="Secretion system C-terminal sorting" evidence="3">
    <location>
        <begin position="188"/>
        <end position="252"/>
    </location>
</feature>
<evidence type="ECO:0000256" key="1">
    <source>
        <dbReference type="ARBA" id="ARBA00022729"/>
    </source>
</evidence>
<evidence type="ECO:0000313" key="5">
    <source>
        <dbReference type="EMBL" id="CAL2107360.1"/>
    </source>
</evidence>
<dbReference type="Pfam" id="PF18962">
    <property type="entry name" value="Por_Secre_tail"/>
    <property type="match status" value="1"/>
</dbReference>
<feature type="domain" description="GEVED" evidence="4">
    <location>
        <begin position="96"/>
        <end position="172"/>
    </location>
</feature>
<keyword evidence="6" id="KW-1185">Reference proteome</keyword>
<sequence length="256" mass="28430">MKPNSFILWSLLTIIVFSFQAKAQNGPSNYCSANGGTTTDEHIGSVQLGTINNSSTTNATGYSDFTNLSTVLTKNTTYTISIKAVLTTPIEYWEAFKVWIDYNQDGDFDDQGELIWTQNATPQRLVSGNFTVPKNVRNGATRMRVRMSADFIRSSCGTAASGFGEVEDYTVIIQNSSSKTTPYHKMKVFPNPVTEKLLLKDKNSETKSFEIANKNGIIVSKGTFTSEINVNELPKGNYFLKVNSSQTQFKQTFIKN</sequence>
<keyword evidence="1 2" id="KW-0732">Signal</keyword>
<dbReference type="InterPro" id="IPR045474">
    <property type="entry name" value="GEVED"/>
</dbReference>
<feature type="chain" id="PRO_5045588378" description="Secretion system C-terminal sorting domain-containing protein" evidence="2">
    <location>
        <begin position="24"/>
        <end position="256"/>
    </location>
</feature>
<gene>
    <name evidence="5" type="ORF">T190115A13A_30206</name>
</gene>
<protein>
    <recommendedName>
        <fullName evidence="7">Secretion system C-terminal sorting domain-containing protein</fullName>
    </recommendedName>
</protein>
<evidence type="ECO:0000259" key="4">
    <source>
        <dbReference type="Pfam" id="PF20009"/>
    </source>
</evidence>
<dbReference type="EMBL" id="CAXJRC010000033">
    <property type="protein sequence ID" value="CAL2107360.1"/>
    <property type="molecule type" value="Genomic_DNA"/>
</dbReference>
<evidence type="ECO:0000256" key="2">
    <source>
        <dbReference type="SAM" id="SignalP"/>
    </source>
</evidence>
<proteinExistence type="predicted"/>
<comment type="caution">
    <text evidence="5">The sequence shown here is derived from an EMBL/GenBank/DDBJ whole genome shotgun (WGS) entry which is preliminary data.</text>
</comment>
<organism evidence="5 6">
    <name type="scientific">Tenacibaculum vairaonense</name>
    <dbReference type="NCBI Taxonomy" id="3137860"/>
    <lineage>
        <taxon>Bacteria</taxon>
        <taxon>Pseudomonadati</taxon>
        <taxon>Bacteroidota</taxon>
        <taxon>Flavobacteriia</taxon>
        <taxon>Flavobacteriales</taxon>
        <taxon>Flavobacteriaceae</taxon>
        <taxon>Tenacibaculum</taxon>
    </lineage>
</organism>
<evidence type="ECO:0008006" key="7">
    <source>
        <dbReference type="Google" id="ProtNLM"/>
    </source>
</evidence>